<dbReference type="AlphaFoldDB" id="A0A1L8W9T2"/>
<organism evidence="2 3">
    <name type="scientific">Enterococcus ratti</name>
    <dbReference type="NCBI Taxonomy" id="150033"/>
    <lineage>
        <taxon>Bacteria</taxon>
        <taxon>Bacillati</taxon>
        <taxon>Bacillota</taxon>
        <taxon>Bacilli</taxon>
        <taxon>Lactobacillales</taxon>
        <taxon>Enterococcaceae</taxon>
        <taxon>Enterococcus</taxon>
    </lineage>
</organism>
<name>A0A1L8W9T2_9ENTE</name>
<feature type="transmembrane region" description="Helical" evidence="1">
    <location>
        <begin position="7"/>
        <end position="28"/>
    </location>
</feature>
<feature type="transmembrane region" description="Helical" evidence="1">
    <location>
        <begin position="289"/>
        <end position="310"/>
    </location>
</feature>
<protein>
    <submittedName>
        <fullName evidence="2">ABC transporter EcsB</fullName>
    </submittedName>
</protein>
<keyword evidence="1" id="KW-0472">Membrane</keyword>
<dbReference type="GO" id="GO:0016020">
    <property type="term" value="C:membrane"/>
    <property type="evidence" value="ECO:0007669"/>
    <property type="project" value="InterPro"/>
</dbReference>
<dbReference type="Pfam" id="PF05975">
    <property type="entry name" value="EcsB"/>
    <property type="match status" value="1"/>
</dbReference>
<sequence length="389" mass="45867">MMKYLRYVLNDHFVLVCLFLSGGVGFYYSNWLKTLISPFQMGGIILSIFWFICLFFGKFATFTQAADIVFLLPKEKELHGYLQQAFRHSLIFPFLFLGLACGFSMPLVVVTTGQSFSYYFVYLLILWCLKGSQLQVKRTELFRIEKKELMLWKFFWGISTFLLLFISVYGWIWVSLLGAFVQIEIFYFFLWKKMAHRLDWGKMVRTEAQRLHQIYQFINLFTDVPEIVSKVKRRSYLDPLLQKIIKKNSENVYFYLYVRRFVRSSDFSGLFLRLLLIGGILLAGMKDVYFITTVGALFIYLIGFQLLPLYNQFRYMILVQLYPINNEQKKQAIQKLLFWLLIISAVIFGLIGGVVLSGLERLIPLVSYLLIVNLFIKVYIPNRLKKMLD</sequence>
<feature type="transmembrane region" description="Helical" evidence="1">
    <location>
        <begin position="172"/>
        <end position="190"/>
    </location>
</feature>
<feature type="transmembrane region" description="Helical" evidence="1">
    <location>
        <begin position="148"/>
        <end position="166"/>
    </location>
</feature>
<feature type="transmembrane region" description="Helical" evidence="1">
    <location>
        <begin position="336"/>
        <end position="356"/>
    </location>
</feature>
<reference evidence="2 3" key="1">
    <citation type="submission" date="2014-12" db="EMBL/GenBank/DDBJ databases">
        <title>Draft genome sequences of 29 type strains of Enterococci.</title>
        <authorList>
            <person name="Zhong Z."/>
            <person name="Sun Z."/>
            <person name="Liu W."/>
            <person name="Zhang W."/>
            <person name="Zhang H."/>
        </authorList>
    </citation>
    <scope>NUCLEOTIDE SEQUENCE [LARGE SCALE GENOMIC DNA]</scope>
    <source>
        <strain evidence="2 3">DSM 15687</strain>
    </source>
</reference>
<evidence type="ECO:0000313" key="2">
    <source>
        <dbReference type="EMBL" id="OJG77769.1"/>
    </source>
</evidence>
<feature type="transmembrane region" description="Helical" evidence="1">
    <location>
        <begin position="116"/>
        <end position="136"/>
    </location>
</feature>
<feature type="transmembrane region" description="Helical" evidence="1">
    <location>
        <begin position="267"/>
        <end position="283"/>
    </location>
</feature>
<dbReference type="STRING" id="150033.RV14_GL001508"/>
<dbReference type="InterPro" id="IPR010288">
    <property type="entry name" value="EcsB_ABC"/>
</dbReference>
<dbReference type="EMBL" id="JXLB01000031">
    <property type="protein sequence ID" value="OJG77769.1"/>
    <property type="molecule type" value="Genomic_DNA"/>
</dbReference>
<accession>A0A1L8W9T2</accession>
<evidence type="ECO:0000256" key="1">
    <source>
        <dbReference type="SAM" id="Phobius"/>
    </source>
</evidence>
<dbReference type="Proteomes" id="UP000182152">
    <property type="component" value="Unassembled WGS sequence"/>
</dbReference>
<gene>
    <name evidence="2" type="ORF">RV14_GL001508</name>
</gene>
<keyword evidence="1" id="KW-0812">Transmembrane</keyword>
<keyword evidence="3" id="KW-1185">Reference proteome</keyword>
<proteinExistence type="predicted"/>
<feature type="transmembrane region" description="Helical" evidence="1">
    <location>
        <begin position="362"/>
        <end position="380"/>
    </location>
</feature>
<keyword evidence="1" id="KW-1133">Transmembrane helix</keyword>
<evidence type="ECO:0000313" key="3">
    <source>
        <dbReference type="Proteomes" id="UP000182152"/>
    </source>
</evidence>
<comment type="caution">
    <text evidence="2">The sequence shown here is derived from an EMBL/GenBank/DDBJ whole genome shotgun (WGS) entry which is preliminary data.</text>
</comment>
<feature type="transmembrane region" description="Helical" evidence="1">
    <location>
        <begin position="90"/>
        <end position="110"/>
    </location>
</feature>
<dbReference type="PIRSF" id="PIRSF037259">
    <property type="entry name" value="EcsB_ABC"/>
    <property type="match status" value="1"/>
</dbReference>